<dbReference type="InterPro" id="IPR036388">
    <property type="entry name" value="WH-like_DNA-bd_sf"/>
</dbReference>
<dbReference type="GO" id="GO:0003677">
    <property type="term" value="F:DNA binding"/>
    <property type="evidence" value="ECO:0007669"/>
    <property type="project" value="UniProtKB-KW"/>
</dbReference>
<dbReference type="PROSITE" id="PS50949">
    <property type="entry name" value="HTH_GNTR"/>
    <property type="match status" value="1"/>
</dbReference>
<evidence type="ECO:0000256" key="3">
    <source>
        <dbReference type="ARBA" id="ARBA00023163"/>
    </source>
</evidence>
<dbReference type="Pfam" id="PF00392">
    <property type="entry name" value="GntR"/>
    <property type="match status" value="1"/>
</dbReference>
<protein>
    <submittedName>
        <fullName evidence="5">GntR family transcriptional regulator</fullName>
    </submittedName>
</protein>
<dbReference type="SUPFAM" id="SSF46785">
    <property type="entry name" value="Winged helix' DNA-binding domain"/>
    <property type="match status" value="1"/>
</dbReference>
<proteinExistence type="predicted"/>
<comment type="caution">
    <text evidence="5">The sequence shown here is derived from an EMBL/GenBank/DDBJ whole genome shotgun (WGS) entry which is preliminary data.</text>
</comment>
<keyword evidence="2" id="KW-0238">DNA-binding</keyword>
<dbReference type="InterPro" id="IPR036390">
    <property type="entry name" value="WH_DNA-bd_sf"/>
</dbReference>
<sequence>MNKAGSMADRAYEALKRDILRCRFRPGSLILDTALAEEYGMSRTPIREAINVLRREGLVVVIPRRGTLVKAIDFGELQDTYRMRALLEPEAAVLASHRATAEELESLEALSAASTNPDFDRQTRNEMNRILHVQIAELSRIPVLAQTVKTLHEEIERFLNYQGMQGQPYKAANHGKLVEVIKNGSEDEIRDTVSSGIERSRKHMLVGLMDGHQEKGK</sequence>
<dbReference type="Gene3D" id="1.10.10.10">
    <property type="entry name" value="Winged helix-like DNA-binding domain superfamily/Winged helix DNA-binding domain"/>
    <property type="match status" value="1"/>
</dbReference>
<dbReference type="Proteomes" id="UP000297638">
    <property type="component" value="Unassembled WGS sequence"/>
</dbReference>
<dbReference type="CDD" id="cd07377">
    <property type="entry name" value="WHTH_GntR"/>
    <property type="match status" value="1"/>
</dbReference>
<dbReference type="InterPro" id="IPR000524">
    <property type="entry name" value="Tscrpt_reg_HTH_GntR"/>
</dbReference>
<dbReference type="InterPro" id="IPR011711">
    <property type="entry name" value="GntR_C"/>
</dbReference>
<accession>A0A4Y8TTY3</accession>
<dbReference type="PRINTS" id="PR00035">
    <property type="entry name" value="HTHGNTR"/>
</dbReference>
<evidence type="ECO:0000313" key="5">
    <source>
        <dbReference type="EMBL" id="TFH54448.1"/>
    </source>
</evidence>
<dbReference type="Gene3D" id="1.20.120.530">
    <property type="entry name" value="GntR ligand-binding domain-like"/>
    <property type="match status" value="1"/>
</dbReference>
<evidence type="ECO:0000256" key="1">
    <source>
        <dbReference type="ARBA" id="ARBA00023015"/>
    </source>
</evidence>
<keyword evidence="3" id="KW-0804">Transcription</keyword>
<dbReference type="SMART" id="SM00895">
    <property type="entry name" value="FCD"/>
    <property type="match status" value="1"/>
</dbReference>
<dbReference type="Pfam" id="PF07729">
    <property type="entry name" value="FCD"/>
    <property type="match status" value="1"/>
</dbReference>
<dbReference type="SUPFAM" id="SSF48008">
    <property type="entry name" value="GntR ligand-binding domain-like"/>
    <property type="match status" value="1"/>
</dbReference>
<name>A0A4Y8TTY3_9MICC</name>
<keyword evidence="1" id="KW-0805">Transcription regulation</keyword>
<organism evidence="5 6">
    <name type="scientific">Glutamicibacter arilaitensis</name>
    <dbReference type="NCBI Taxonomy" id="256701"/>
    <lineage>
        <taxon>Bacteria</taxon>
        <taxon>Bacillati</taxon>
        <taxon>Actinomycetota</taxon>
        <taxon>Actinomycetes</taxon>
        <taxon>Micrococcales</taxon>
        <taxon>Micrococcaceae</taxon>
        <taxon>Glutamicibacter</taxon>
    </lineage>
</organism>
<dbReference type="PANTHER" id="PTHR43537">
    <property type="entry name" value="TRANSCRIPTIONAL REGULATOR, GNTR FAMILY"/>
    <property type="match status" value="1"/>
</dbReference>
<gene>
    <name evidence="5" type="ORF">EXY26_15395</name>
</gene>
<dbReference type="EMBL" id="SPDS01000003">
    <property type="protein sequence ID" value="TFH54448.1"/>
    <property type="molecule type" value="Genomic_DNA"/>
</dbReference>
<reference evidence="5 6" key="1">
    <citation type="submission" date="2019-03" db="EMBL/GenBank/DDBJ databases">
        <title>Glutamicibacter sp. LJH19 genome.</title>
        <authorList>
            <person name="Sinai Borker S."/>
            <person name="Kumar R."/>
        </authorList>
    </citation>
    <scope>NUCLEOTIDE SEQUENCE [LARGE SCALE GENOMIC DNA]</scope>
    <source>
        <strain evidence="5 6">LJH19</strain>
    </source>
</reference>
<evidence type="ECO:0000259" key="4">
    <source>
        <dbReference type="PROSITE" id="PS50949"/>
    </source>
</evidence>
<dbReference type="InterPro" id="IPR008920">
    <property type="entry name" value="TF_FadR/GntR_C"/>
</dbReference>
<dbReference type="GO" id="GO:0003700">
    <property type="term" value="F:DNA-binding transcription factor activity"/>
    <property type="evidence" value="ECO:0007669"/>
    <property type="project" value="InterPro"/>
</dbReference>
<evidence type="ECO:0000256" key="2">
    <source>
        <dbReference type="ARBA" id="ARBA00023125"/>
    </source>
</evidence>
<evidence type="ECO:0000313" key="6">
    <source>
        <dbReference type="Proteomes" id="UP000297638"/>
    </source>
</evidence>
<dbReference type="PANTHER" id="PTHR43537:SF24">
    <property type="entry name" value="GLUCONATE OPERON TRANSCRIPTIONAL REPRESSOR"/>
    <property type="match status" value="1"/>
</dbReference>
<dbReference type="AlphaFoldDB" id="A0A4Y8TTY3"/>
<dbReference type="SMART" id="SM00345">
    <property type="entry name" value="HTH_GNTR"/>
    <property type="match status" value="1"/>
</dbReference>
<feature type="domain" description="HTH gntR-type" evidence="4">
    <location>
        <begin position="5"/>
        <end position="72"/>
    </location>
</feature>